<comment type="caution">
    <text evidence="2">The sequence shown here is derived from an EMBL/GenBank/DDBJ whole genome shotgun (WGS) entry which is preliminary data.</text>
</comment>
<evidence type="ECO:0000313" key="5">
    <source>
        <dbReference type="Proteomes" id="UP000249757"/>
    </source>
</evidence>
<reference evidence="2" key="1">
    <citation type="journal article" date="2018" name="BMC Genomics">
        <title>Comparative genomics of the wheat fungal pathogen Pyrenophora tritici-repentis reveals chromosomal variations and genome plasticity.</title>
        <authorList>
            <person name="Moolhuijzen P."/>
            <person name="See P.T."/>
            <person name="Hane J.K."/>
            <person name="Shi G."/>
            <person name="Liu Z."/>
            <person name="Oliver R.P."/>
            <person name="Moffat C.S."/>
        </authorList>
    </citation>
    <scope>NUCLEOTIDE SEQUENCE [LARGE SCALE GENOMIC DNA]</scope>
    <source>
        <strain evidence="2">M4</strain>
    </source>
</reference>
<reference evidence="3" key="3">
    <citation type="journal article" date="2022" name="bioRxiv">
        <title>A global pangenome for the wheat fungal pathogen Pyrenophora tritici-repentis and prediction of effector protein structural homology.</title>
        <authorList>
            <person name="Moolhuijzen P."/>
            <person name="See P.T."/>
            <person name="Shi G."/>
            <person name="Powell H.R."/>
            <person name="Cockram J."/>
            <person name="Jorgensen L.N."/>
            <person name="Benslimane H."/>
            <person name="Strelkov S.E."/>
            <person name="Turner J."/>
            <person name="Liu Z."/>
            <person name="Moffat C.S."/>
        </authorList>
    </citation>
    <scope>NUCLEOTIDE SEQUENCE</scope>
    <source>
        <strain evidence="3">86-124</strain>
    </source>
</reference>
<proteinExistence type="predicted"/>
<reference evidence="3" key="2">
    <citation type="submission" date="2021-05" db="EMBL/GenBank/DDBJ databases">
        <authorList>
            <person name="Moolhuijzen P.M."/>
            <person name="Moffat C.S."/>
        </authorList>
    </citation>
    <scope>NUCLEOTIDE SEQUENCE</scope>
    <source>
        <strain evidence="3">86-124</strain>
    </source>
</reference>
<gene>
    <name evidence="3" type="ORF">Ptr86124_010474</name>
    <name evidence="2" type="ORF">PtrM4_088930</name>
</gene>
<protein>
    <submittedName>
        <fullName evidence="2">Uncharacterized protein</fullName>
    </submittedName>
</protein>
<keyword evidence="5" id="KW-1185">Reference proteome</keyword>
<evidence type="ECO:0000313" key="3">
    <source>
        <dbReference type="EMBL" id="KAI1510669.1"/>
    </source>
</evidence>
<sequence>MKSTILLLSISTLALSTPLKRQDNAWSFTAYQSLERCTGAADGYSGNESQNCTTGIRNGSFGSFIVGNVREGCSIGLYDTSTCEPDTLVSVLTSETELICMQGAEETVNIPAFDVICD</sequence>
<evidence type="ECO:0000313" key="4">
    <source>
        <dbReference type="Proteomes" id="UP000245464"/>
    </source>
</evidence>
<feature type="signal peptide" evidence="1">
    <location>
        <begin position="1"/>
        <end position="16"/>
    </location>
</feature>
<dbReference type="AlphaFoldDB" id="A0A2W1EPG5"/>
<feature type="chain" id="PRO_5042701009" evidence="1">
    <location>
        <begin position="17"/>
        <end position="118"/>
    </location>
</feature>
<reference evidence="5" key="4">
    <citation type="journal article" date="2022" name="Microb. Genom.">
        <title>A global pangenome for the wheat fungal pathogen Pyrenophora tritici-repentis and prediction of effector protein structural homology.</title>
        <authorList>
            <person name="Moolhuijzen P.M."/>
            <person name="See P.T."/>
            <person name="Shi G."/>
            <person name="Powell H.R."/>
            <person name="Cockram J."/>
            <person name="Jorgensen L.N."/>
            <person name="Benslimane H."/>
            <person name="Strelkov S.E."/>
            <person name="Turner J."/>
            <person name="Liu Z."/>
            <person name="Moffat C.S."/>
        </authorList>
    </citation>
    <scope>NUCLEOTIDE SEQUENCE [LARGE SCALE GENOMIC DNA]</scope>
</reference>
<keyword evidence="1" id="KW-0732">Signal</keyword>
<evidence type="ECO:0000256" key="1">
    <source>
        <dbReference type="SAM" id="SignalP"/>
    </source>
</evidence>
<dbReference type="EMBL" id="NQIK02000004">
    <property type="protein sequence ID" value="KAF7571393.1"/>
    <property type="molecule type" value="Genomic_DNA"/>
</dbReference>
<dbReference type="Proteomes" id="UP000245464">
    <property type="component" value="Chromosome 4"/>
</dbReference>
<evidence type="ECO:0000313" key="2">
    <source>
        <dbReference type="EMBL" id="KAF7571393.1"/>
    </source>
</evidence>
<dbReference type="Proteomes" id="UP000249757">
    <property type="component" value="Unassembled WGS sequence"/>
</dbReference>
<organism evidence="2 4">
    <name type="scientific">Pyrenophora tritici-repentis</name>
    <dbReference type="NCBI Taxonomy" id="45151"/>
    <lineage>
        <taxon>Eukaryota</taxon>
        <taxon>Fungi</taxon>
        <taxon>Dikarya</taxon>
        <taxon>Ascomycota</taxon>
        <taxon>Pezizomycotina</taxon>
        <taxon>Dothideomycetes</taxon>
        <taxon>Pleosporomycetidae</taxon>
        <taxon>Pleosporales</taxon>
        <taxon>Pleosporineae</taxon>
        <taxon>Pleosporaceae</taxon>
        <taxon>Pyrenophora</taxon>
    </lineage>
</organism>
<accession>A0A2W1EPG5</accession>
<name>A0A2W1EPG5_9PLEO</name>
<dbReference type="EMBL" id="NRDI02000016">
    <property type="protein sequence ID" value="KAI1510669.1"/>
    <property type="molecule type" value="Genomic_DNA"/>
</dbReference>
<dbReference type="OrthoDB" id="5233033at2759"/>